<evidence type="ECO:0000313" key="9">
    <source>
        <dbReference type="EMBL" id="KAJ3667032.1"/>
    </source>
</evidence>
<dbReference type="PANTHER" id="PTHR21143:SF104">
    <property type="entry name" value="GUSTATORY RECEPTOR 8A-RELATED"/>
    <property type="match status" value="1"/>
</dbReference>
<feature type="transmembrane region" description="Helical" evidence="8">
    <location>
        <begin position="132"/>
        <end position="152"/>
    </location>
</feature>
<evidence type="ECO:0000256" key="6">
    <source>
        <dbReference type="ARBA" id="ARBA00023170"/>
    </source>
</evidence>
<dbReference type="GO" id="GO:0043025">
    <property type="term" value="C:neuronal cell body"/>
    <property type="evidence" value="ECO:0007669"/>
    <property type="project" value="TreeGrafter"/>
</dbReference>
<evidence type="ECO:0000256" key="7">
    <source>
        <dbReference type="ARBA" id="ARBA00023224"/>
    </source>
</evidence>
<evidence type="ECO:0000256" key="8">
    <source>
        <dbReference type="RuleBase" id="RU363108"/>
    </source>
</evidence>
<reference evidence="9" key="1">
    <citation type="journal article" date="2023" name="G3 (Bethesda)">
        <title>Whole genome assemblies of Zophobas morio and Tenebrio molitor.</title>
        <authorList>
            <person name="Kaur S."/>
            <person name="Stinson S.A."/>
            <person name="diCenzo G.C."/>
        </authorList>
    </citation>
    <scope>NUCLEOTIDE SEQUENCE</scope>
    <source>
        <strain evidence="9">QUZm001</strain>
    </source>
</reference>
<evidence type="ECO:0000256" key="4">
    <source>
        <dbReference type="ARBA" id="ARBA00022989"/>
    </source>
</evidence>
<organism evidence="9 10">
    <name type="scientific">Zophobas morio</name>
    <dbReference type="NCBI Taxonomy" id="2755281"/>
    <lineage>
        <taxon>Eukaryota</taxon>
        <taxon>Metazoa</taxon>
        <taxon>Ecdysozoa</taxon>
        <taxon>Arthropoda</taxon>
        <taxon>Hexapoda</taxon>
        <taxon>Insecta</taxon>
        <taxon>Pterygota</taxon>
        <taxon>Neoptera</taxon>
        <taxon>Endopterygota</taxon>
        <taxon>Coleoptera</taxon>
        <taxon>Polyphaga</taxon>
        <taxon>Cucujiformia</taxon>
        <taxon>Tenebrionidae</taxon>
        <taxon>Zophobas</taxon>
    </lineage>
</organism>
<accession>A0AA38JA92</accession>
<keyword evidence="3 8" id="KW-0812">Transmembrane</keyword>
<dbReference type="GO" id="GO:0030425">
    <property type="term" value="C:dendrite"/>
    <property type="evidence" value="ECO:0007669"/>
    <property type="project" value="TreeGrafter"/>
</dbReference>
<dbReference type="GO" id="GO:0050909">
    <property type="term" value="P:sensory perception of taste"/>
    <property type="evidence" value="ECO:0007669"/>
    <property type="project" value="InterPro"/>
</dbReference>
<feature type="transmembrane region" description="Helical" evidence="8">
    <location>
        <begin position="258"/>
        <end position="283"/>
    </location>
</feature>
<dbReference type="Proteomes" id="UP001168821">
    <property type="component" value="Unassembled WGS sequence"/>
</dbReference>
<dbReference type="GO" id="GO:0007635">
    <property type="term" value="P:chemosensory behavior"/>
    <property type="evidence" value="ECO:0007669"/>
    <property type="project" value="TreeGrafter"/>
</dbReference>
<keyword evidence="5 8" id="KW-0472">Membrane</keyword>
<evidence type="ECO:0000256" key="2">
    <source>
        <dbReference type="ARBA" id="ARBA00022475"/>
    </source>
</evidence>
<protein>
    <recommendedName>
        <fullName evidence="8">Gustatory receptor</fullName>
    </recommendedName>
</protein>
<feature type="transmembrane region" description="Helical" evidence="8">
    <location>
        <begin position="227"/>
        <end position="246"/>
    </location>
</feature>
<dbReference type="GO" id="GO:0007165">
    <property type="term" value="P:signal transduction"/>
    <property type="evidence" value="ECO:0007669"/>
    <property type="project" value="UniProtKB-KW"/>
</dbReference>
<comment type="caution">
    <text evidence="8">Lacks conserved residue(s) required for the propagation of feature annotation.</text>
</comment>
<evidence type="ECO:0000313" key="10">
    <source>
        <dbReference type="Proteomes" id="UP001168821"/>
    </source>
</evidence>
<dbReference type="GO" id="GO:0030424">
    <property type="term" value="C:axon"/>
    <property type="evidence" value="ECO:0007669"/>
    <property type="project" value="TreeGrafter"/>
</dbReference>
<dbReference type="PANTHER" id="PTHR21143">
    <property type="entry name" value="INVERTEBRATE GUSTATORY RECEPTOR"/>
    <property type="match status" value="1"/>
</dbReference>
<dbReference type="Pfam" id="PF08395">
    <property type="entry name" value="7tm_7"/>
    <property type="match status" value="1"/>
</dbReference>
<comment type="subcellular location">
    <subcellularLocation>
        <location evidence="1 8">Cell membrane</location>
        <topology evidence="1 8">Multi-pass membrane protein</topology>
    </subcellularLocation>
</comment>
<dbReference type="EMBL" id="JALNTZ010000001">
    <property type="protein sequence ID" value="KAJ3667032.1"/>
    <property type="molecule type" value="Genomic_DNA"/>
</dbReference>
<comment type="similarity">
    <text evidence="8">Belongs to the insect chemoreceptor superfamily. Gustatory receptor (GR) family.</text>
</comment>
<feature type="transmembrane region" description="Helical" evidence="8">
    <location>
        <begin position="164"/>
        <end position="188"/>
    </location>
</feature>
<dbReference type="AlphaFoldDB" id="A0AA38JA92"/>
<dbReference type="InterPro" id="IPR013604">
    <property type="entry name" value="7TM_chemorcpt"/>
</dbReference>
<keyword evidence="7 8" id="KW-0807">Transducer</keyword>
<gene>
    <name evidence="9" type="ORF">Zmor_002442</name>
</gene>
<evidence type="ECO:0000256" key="1">
    <source>
        <dbReference type="ARBA" id="ARBA00004651"/>
    </source>
</evidence>
<dbReference type="GO" id="GO:0008049">
    <property type="term" value="P:male courtship behavior"/>
    <property type="evidence" value="ECO:0007669"/>
    <property type="project" value="TreeGrafter"/>
</dbReference>
<comment type="function">
    <text evidence="8">Gustatory receptor which mediates acceptance or avoidance behavior, depending on its substrates.</text>
</comment>
<dbReference type="GO" id="GO:0005886">
    <property type="term" value="C:plasma membrane"/>
    <property type="evidence" value="ECO:0007669"/>
    <property type="project" value="UniProtKB-SubCell"/>
</dbReference>
<feature type="transmembrane region" description="Helical" evidence="8">
    <location>
        <begin position="45"/>
        <end position="65"/>
    </location>
</feature>
<keyword evidence="6 8" id="KW-0675">Receptor</keyword>
<evidence type="ECO:0000256" key="5">
    <source>
        <dbReference type="ARBA" id="ARBA00023136"/>
    </source>
</evidence>
<keyword evidence="4 8" id="KW-1133">Transmembrane helix</keyword>
<keyword evidence="2 8" id="KW-1003">Cell membrane</keyword>
<keyword evidence="10" id="KW-1185">Reference proteome</keyword>
<feature type="transmembrane region" description="Helical" evidence="8">
    <location>
        <begin position="336"/>
        <end position="354"/>
    </location>
</feature>
<evidence type="ECO:0000256" key="3">
    <source>
        <dbReference type="ARBA" id="ARBA00022692"/>
    </source>
</evidence>
<sequence length="360" mass="42174">MVHPPKDLYDLSSPVLVLWKICGLPHYEIRKSQQLKNKTLVVKNSKIFCVFLVFIVSNILGYNAIYKGISNTFTDYTKLYQLLACMMDNIGTIVLCQTQKYNFCESIRRCNSIALEKLALDHTIVTKLHRTLLIIYVAQILPMALTSGYIYWNSIDTEIIAYQMEWYCSAFCELLLFYFLVVLNELYAQLEKSFNRNKTNNLENLMVIYWQLFQVSKNINKAFSKLIILKSFSDFAFITVQLANVLSYDPKIGGISLYWWDIIILHTWIPVTLITYLRIALYFEKIVEKNNKIIEQITIVMEINEPKYHEKRFNLCVYINNLNFTIFGSVPINLNLFYSMVVGVVTYVIILIQFREMVKT</sequence>
<name>A0AA38JA92_9CUCU</name>
<comment type="caution">
    <text evidence="9">The sequence shown here is derived from an EMBL/GenBank/DDBJ whole genome shotgun (WGS) entry which is preliminary data.</text>
</comment>
<proteinExistence type="inferred from homology"/>